<dbReference type="AlphaFoldDB" id="A0A162L7Y9"/>
<reference evidence="5 6" key="1">
    <citation type="journal article" date="2015" name="Biotechnol. Bioeng.">
        <title>Genome sequence and phenotypic characterization of Caulobacter segnis.</title>
        <authorList>
            <person name="Patel S."/>
            <person name="Fletcher B."/>
            <person name="Scott D.C."/>
            <person name="Ely B."/>
        </authorList>
    </citation>
    <scope>NUCLEOTIDE SEQUENCE [LARGE SCALE GENOMIC DNA]</scope>
    <source>
        <strain evidence="5 6">ERI-2</strain>
    </source>
</reference>
<dbReference type="GO" id="GO:0009234">
    <property type="term" value="P:menaquinone biosynthetic process"/>
    <property type="evidence" value="ECO:0007669"/>
    <property type="project" value="UniProtKB-UniRule"/>
</dbReference>
<dbReference type="Proteomes" id="UP000077407">
    <property type="component" value="Unassembled WGS sequence"/>
</dbReference>
<name>A0A162L7Y9_9CLOT</name>
<gene>
    <name evidence="5" type="primary">ubiE_1</name>
    <name evidence="4" type="synonym">menG</name>
    <name evidence="5" type="ORF">WY13_00091</name>
</gene>
<evidence type="ECO:0000256" key="4">
    <source>
        <dbReference type="HAMAP-Rule" id="MF_01813"/>
    </source>
</evidence>
<dbReference type="Gene3D" id="3.40.50.150">
    <property type="entry name" value="Vaccinia Virus protein VP39"/>
    <property type="match status" value="1"/>
</dbReference>
<comment type="caution">
    <text evidence="4">Lacks conserved residue(s) required for the propagation of feature annotation.</text>
</comment>
<feature type="binding site" evidence="4">
    <location>
        <begin position="106"/>
        <end position="107"/>
    </location>
    <ligand>
        <name>S-adenosyl-L-methionine</name>
        <dbReference type="ChEBI" id="CHEBI:59789"/>
    </ligand>
</feature>
<dbReference type="InterPro" id="IPR029063">
    <property type="entry name" value="SAM-dependent_MTases_sf"/>
</dbReference>
<keyword evidence="2 4" id="KW-0808">Transferase</keyword>
<dbReference type="Pfam" id="PF01209">
    <property type="entry name" value="Ubie_methyltran"/>
    <property type="match status" value="1"/>
</dbReference>
<comment type="function">
    <text evidence="4">Methyltransferase required for the conversion of demethylmenaquinol (DMKH2) to menaquinol (MKH2).</text>
</comment>
<dbReference type="PANTHER" id="PTHR43591">
    <property type="entry name" value="METHYLTRANSFERASE"/>
    <property type="match status" value="1"/>
</dbReference>
<proteinExistence type="inferred from homology"/>
<dbReference type="InterPro" id="IPR004033">
    <property type="entry name" value="UbiE/COQ5_MeTrFase"/>
</dbReference>
<evidence type="ECO:0000256" key="3">
    <source>
        <dbReference type="ARBA" id="ARBA00022691"/>
    </source>
</evidence>
<keyword evidence="4" id="KW-0474">Menaquinone biosynthesis</keyword>
<evidence type="ECO:0000256" key="1">
    <source>
        <dbReference type="ARBA" id="ARBA00022603"/>
    </source>
</evidence>
<dbReference type="NCBIfam" id="NF001244">
    <property type="entry name" value="PRK00216.1-5"/>
    <property type="match status" value="1"/>
</dbReference>
<dbReference type="GO" id="GO:0032259">
    <property type="term" value="P:methylation"/>
    <property type="evidence" value="ECO:0007669"/>
    <property type="project" value="UniProtKB-KW"/>
</dbReference>
<feature type="binding site" evidence="4">
    <location>
        <position position="57"/>
    </location>
    <ligand>
        <name>S-adenosyl-L-methionine</name>
        <dbReference type="ChEBI" id="CHEBI:59789"/>
    </ligand>
</feature>
<dbReference type="SUPFAM" id="SSF53335">
    <property type="entry name" value="S-adenosyl-L-methionine-dependent methyltransferases"/>
    <property type="match status" value="1"/>
</dbReference>
<dbReference type="HAMAP" id="MF_01813">
    <property type="entry name" value="MenG_UbiE_methyltr"/>
    <property type="match status" value="1"/>
</dbReference>
<dbReference type="EC" id="2.1.1.163" evidence="4"/>
<dbReference type="GO" id="GO:0043770">
    <property type="term" value="F:demethylmenaquinone methyltransferase activity"/>
    <property type="evidence" value="ECO:0007669"/>
    <property type="project" value="UniProtKB-UniRule"/>
</dbReference>
<sequence length="234" mass="26775">MVSNSLEVQNIFSSIAEKYDRLNSILTFNIDKLWRKKAIRVCDLKVDSKVLDLCCGTGQMINYACRKVGKNTEVIGLDFNQEMIDVGYKRLNQNIKAYNFKLIKGNVLELPFEDNSFHCVTIAFGLRNVKDKNRALSEMYRVLRPGGKLVCLELSNPEMPIFRELHSIYLNSILPTVGYLGTKDKNAYTYLRDSVKYFMSKDMLKHSFDNAGFKYTGYVSLTLGIASIHYGTKE</sequence>
<keyword evidence="1 4" id="KW-0489">Methyltransferase</keyword>
<feature type="binding site" evidence="4">
    <location>
        <position position="78"/>
    </location>
    <ligand>
        <name>S-adenosyl-L-methionine</name>
        <dbReference type="ChEBI" id="CHEBI:59789"/>
    </ligand>
</feature>
<dbReference type="PROSITE" id="PS51608">
    <property type="entry name" value="SAM_MT_UBIE"/>
    <property type="match status" value="1"/>
</dbReference>
<dbReference type="RefSeq" id="WP_063553755.1">
    <property type="nucleotide sequence ID" value="NZ_LITT01000001.1"/>
</dbReference>
<dbReference type="PATRIC" id="fig|1538.10.peg.572"/>
<dbReference type="PANTHER" id="PTHR43591:SF24">
    <property type="entry name" value="2-METHOXY-6-POLYPRENYL-1,4-BENZOQUINOL METHYLASE, MITOCHONDRIAL"/>
    <property type="match status" value="1"/>
</dbReference>
<accession>A0A162L7Y9</accession>
<dbReference type="EMBL" id="LITT01000001">
    <property type="protein sequence ID" value="OAA92382.1"/>
    <property type="molecule type" value="Genomic_DNA"/>
</dbReference>
<organism evidence="5 6">
    <name type="scientific">Clostridium ljungdahlii</name>
    <dbReference type="NCBI Taxonomy" id="1538"/>
    <lineage>
        <taxon>Bacteria</taxon>
        <taxon>Bacillati</taxon>
        <taxon>Bacillota</taxon>
        <taxon>Clostridia</taxon>
        <taxon>Eubacteriales</taxon>
        <taxon>Clostridiaceae</taxon>
        <taxon>Clostridium</taxon>
    </lineage>
</organism>
<comment type="pathway">
    <text evidence="4">Quinol/quinone metabolism; menaquinone biosynthesis; menaquinol from 1,4-dihydroxy-2-naphthoate: step 2/2.</text>
</comment>
<dbReference type="NCBIfam" id="TIGR01934">
    <property type="entry name" value="MenG_MenH_UbiE"/>
    <property type="match status" value="1"/>
</dbReference>
<evidence type="ECO:0000313" key="5">
    <source>
        <dbReference type="EMBL" id="OAA92382.1"/>
    </source>
</evidence>
<dbReference type="UniPathway" id="UPA00079">
    <property type="reaction ID" value="UER00169"/>
</dbReference>
<dbReference type="PROSITE" id="PS01184">
    <property type="entry name" value="UBIE_2"/>
    <property type="match status" value="1"/>
</dbReference>
<dbReference type="InterPro" id="IPR023576">
    <property type="entry name" value="UbiE/COQ5_MeTrFase_CS"/>
</dbReference>
<keyword evidence="3 4" id="KW-0949">S-adenosyl-L-methionine</keyword>
<dbReference type="CDD" id="cd02440">
    <property type="entry name" value="AdoMet_MTases"/>
    <property type="match status" value="1"/>
</dbReference>
<comment type="catalytic activity">
    <reaction evidence="4">
        <text>a 2-demethylmenaquinol + S-adenosyl-L-methionine = a menaquinol + S-adenosyl-L-homocysteine + H(+)</text>
        <dbReference type="Rhea" id="RHEA:42640"/>
        <dbReference type="Rhea" id="RHEA-COMP:9539"/>
        <dbReference type="Rhea" id="RHEA-COMP:9563"/>
        <dbReference type="ChEBI" id="CHEBI:15378"/>
        <dbReference type="ChEBI" id="CHEBI:18151"/>
        <dbReference type="ChEBI" id="CHEBI:55437"/>
        <dbReference type="ChEBI" id="CHEBI:57856"/>
        <dbReference type="ChEBI" id="CHEBI:59789"/>
        <dbReference type="EC" id="2.1.1.163"/>
    </reaction>
</comment>
<comment type="similarity">
    <text evidence="4">Belongs to the class I-like SAM-binding methyltransferase superfamily. MenG/UbiE family.</text>
</comment>
<evidence type="ECO:0000313" key="6">
    <source>
        <dbReference type="Proteomes" id="UP000077407"/>
    </source>
</evidence>
<comment type="caution">
    <text evidence="5">The sequence shown here is derived from an EMBL/GenBank/DDBJ whole genome shotgun (WGS) entry which is preliminary data.</text>
</comment>
<protein>
    <recommendedName>
        <fullName evidence="4">Demethylmenaquinone methyltransferase</fullName>
        <ecNumber evidence="4">2.1.1.163</ecNumber>
    </recommendedName>
</protein>
<evidence type="ECO:0000256" key="2">
    <source>
        <dbReference type="ARBA" id="ARBA00022679"/>
    </source>
</evidence>
<dbReference type="OrthoDB" id="9808140at2"/>